<dbReference type="EMBL" id="JBAMMX010000001">
    <property type="protein sequence ID" value="KAK6947326.1"/>
    <property type="molecule type" value="Genomic_DNA"/>
</dbReference>
<keyword evidence="1" id="KW-0812">Transmembrane</keyword>
<keyword evidence="1" id="KW-1133">Transmembrane helix</keyword>
<gene>
    <name evidence="2" type="ORF">RJ641_000799</name>
</gene>
<feature type="transmembrane region" description="Helical" evidence="1">
    <location>
        <begin position="105"/>
        <end position="130"/>
    </location>
</feature>
<evidence type="ECO:0000256" key="1">
    <source>
        <dbReference type="SAM" id="Phobius"/>
    </source>
</evidence>
<dbReference type="PANTHER" id="PTHR36778">
    <property type="entry name" value="CADMIUM-INDUCED PROTEIN AS8"/>
    <property type="match status" value="1"/>
</dbReference>
<dbReference type="InterPro" id="IPR037735">
    <property type="entry name" value="AS8-like"/>
</dbReference>
<feature type="transmembrane region" description="Helical" evidence="1">
    <location>
        <begin position="20"/>
        <end position="39"/>
    </location>
</feature>
<accession>A0AAN8ZRF2</accession>
<sequence>MGSSIMDDLKEALSRRAVEFVFEVVFSLSFNGLFALPFVCVNKGSAVIVGIMWFAVSLKVLMIIKGLFRRYERWNPVHPTSGAFWGMGVGIGCGIGWGPGFGPEVIGYVGAGCGVGFSVGITLLGIGIGLPANFLIKFPYDALVTTRSSTGEIVRSGSLQLVKNLPGDSWKNVSSCISGWQSETFGPFLGFKREDFMKNAVNLSDSMASNAKSIWENLRMRSSHIFNPRKGMIAIKLKFII</sequence>
<dbReference type="Proteomes" id="UP001370490">
    <property type="component" value="Unassembled WGS sequence"/>
</dbReference>
<keyword evidence="3" id="KW-1185">Reference proteome</keyword>
<feature type="transmembrane region" description="Helical" evidence="1">
    <location>
        <begin position="45"/>
        <end position="68"/>
    </location>
</feature>
<evidence type="ECO:0000313" key="2">
    <source>
        <dbReference type="EMBL" id="KAK6947326.1"/>
    </source>
</evidence>
<dbReference type="PANTHER" id="PTHR36778:SF1">
    <property type="entry name" value="CADMIUM-INDUCED PROTEIN AS8"/>
    <property type="match status" value="1"/>
</dbReference>
<name>A0AAN8ZRF2_9MAGN</name>
<evidence type="ECO:0008006" key="4">
    <source>
        <dbReference type="Google" id="ProtNLM"/>
    </source>
</evidence>
<feature type="transmembrane region" description="Helical" evidence="1">
    <location>
        <begin position="80"/>
        <end position="99"/>
    </location>
</feature>
<reference evidence="2 3" key="1">
    <citation type="submission" date="2023-12" db="EMBL/GenBank/DDBJ databases">
        <title>A high-quality genome assembly for Dillenia turbinata (Dilleniales).</title>
        <authorList>
            <person name="Chanderbali A."/>
        </authorList>
    </citation>
    <scope>NUCLEOTIDE SEQUENCE [LARGE SCALE GENOMIC DNA]</scope>
    <source>
        <strain evidence="2">LSX21</strain>
        <tissue evidence="2">Leaf</tissue>
    </source>
</reference>
<proteinExistence type="predicted"/>
<keyword evidence="1" id="KW-0472">Membrane</keyword>
<organism evidence="2 3">
    <name type="scientific">Dillenia turbinata</name>
    <dbReference type="NCBI Taxonomy" id="194707"/>
    <lineage>
        <taxon>Eukaryota</taxon>
        <taxon>Viridiplantae</taxon>
        <taxon>Streptophyta</taxon>
        <taxon>Embryophyta</taxon>
        <taxon>Tracheophyta</taxon>
        <taxon>Spermatophyta</taxon>
        <taxon>Magnoliopsida</taxon>
        <taxon>eudicotyledons</taxon>
        <taxon>Gunneridae</taxon>
        <taxon>Pentapetalae</taxon>
        <taxon>Dilleniales</taxon>
        <taxon>Dilleniaceae</taxon>
        <taxon>Dillenia</taxon>
    </lineage>
</organism>
<protein>
    <recommendedName>
        <fullName evidence="4">Cadmium-induced protein AS8</fullName>
    </recommendedName>
</protein>
<dbReference type="AlphaFoldDB" id="A0AAN8ZRF2"/>
<comment type="caution">
    <text evidence="2">The sequence shown here is derived from an EMBL/GenBank/DDBJ whole genome shotgun (WGS) entry which is preliminary data.</text>
</comment>
<evidence type="ECO:0000313" key="3">
    <source>
        <dbReference type="Proteomes" id="UP001370490"/>
    </source>
</evidence>